<evidence type="ECO:0000313" key="4">
    <source>
        <dbReference type="Proteomes" id="UP000199502"/>
    </source>
</evidence>
<reference evidence="3 4" key="1">
    <citation type="submission" date="2016-10" db="EMBL/GenBank/DDBJ databases">
        <authorList>
            <person name="de Groot N.N."/>
        </authorList>
    </citation>
    <scope>NUCLEOTIDE SEQUENCE [LARGE SCALE GENOMIC DNA]</scope>
    <source>
        <strain evidence="3 4">CGMCC 1.8925</strain>
    </source>
</reference>
<dbReference type="Pfam" id="PF13449">
    <property type="entry name" value="Phytase-like"/>
    <property type="match status" value="1"/>
</dbReference>
<evidence type="ECO:0000256" key="1">
    <source>
        <dbReference type="SAM" id="SignalP"/>
    </source>
</evidence>
<accession>A0A1G5E350</accession>
<dbReference type="InterPro" id="IPR027372">
    <property type="entry name" value="Phytase-like_dom"/>
</dbReference>
<proteinExistence type="predicted"/>
<dbReference type="EMBL" id="FMVT01000003">
    <property type="protein sequence ID" value="SCY21200.1"/>
    <property type="molecule type" value="Genomic_DNA"/>
</dbReference>
<dbReference type="AlphaFoldDB" id="A0A1G5E350"/>
<gene>
    <name evidence="3" type="ORF">SAMN05660710_00917</name>
</gene>
<dbReference type="STRING" id="336292.SAMN05660710_00917"/>
<evidence type="ECO:0000259" key="2">
    <source>
        <dbReference type="Pfam" id="PF13449"/>
    </source>
</evidence>
<sequence>MQHRRLFALTATCLTLSCAAPAAPEAGTPTATHAGTHIWQHEDPHFGGFSAIEVTEGGARFLALTDRAHLFWGSIRRGERGQIREMQIEGSTPLRGTDGAPLDQEKLTDSEGMALDAEGNIWVSFERDHRVARHAGPEAPASEVLRPPRLPGMGGNSGYEALAIDPEGRIVIVPERSAGAGLPFAAQVYEEGAWRRLALIPRDGRWLPVGADFGPDGRFYLLERDFLGPFGFASRVRSMVLTEDGPEDVAVVVRSLPLQYDNLEGISVWADGPQIRMTMISDDNFLFVQRTELVEYVLSADGRHARRD</sequence>
<protein>
    <recommendedName>
        <fullName evidence="2">Phytase-like domain-containing protein</fullName>
    </recommendedName>
</protein>
<dbReference type="OrthoDB" id="9798693at2"/>
<dbReference type="InterPro" id="IPR014567">
    <property type="entry name" value="UCP031900"/>
</dbReference>
<dbReference type="Proteomes" id="UP000199502">
    <property type="component" value="Unassembled WGS sequence"/>
</dbReference>
<feature type="domain" description="Phytase-like" evidence="2">
    <location>
        <begin position="45"/>
        <end position="285"/>
    </location>
</feature>
<dbReference type="RefSeq" id="WP_090740764.1">
    <property type="nucleotide sequence ID" value="NZ_FMVT01000003.1"/>
</dbReference>
<evidence type="ECO:0000313" key="3">
    <source>
        <dbReference type="EMBL" id="SCY21200.1"/>
    </source>
</evidence>
<dbReference type="PIRSF" id="PIRSF031900">
    <property type="entry name" value="UCP031900"/>
    <property type="match status" value="1"/>
</dbReference>
<keyword evidence="1" id="KW-0732">Signal</keyword>
<dbReference type="SUPFAM" id="SSF101898">
    <property type="entry name" value="NHL repeat"/>
    <property type="match status" value="1"/>
</dbReference>
<name>A0A1G5E350_9RHOB</name>
<feature type="signal peptide" evidence="1">
    <location>
        <begin position="1"/>
        <end position="22"/>
    </location>
</feature>
<feature type="chain" id="PRO_5011556911" description="Phytase-like domain-containing protein" evidence="1">
    <location>
        <begin position="23"/>
        <end position="308"/>
    </location>
</feature>
<dbReference type="PROSITE" id="PS51257">
    <property type="entry name" value="PROKAR_LIPOPROTEIN"/>
    <property type="match status" value="1"/>
</dbReference>
<keyword evidence="4" id="KW-1185">Reference proteome</keyword>
<organism evidence="3 4">
    <name type="scientific">Paracoccus tibetensis</name>
    <dbReference type="NCBI Taxonomy" id="336292"/>
    <lineage>
        <taxon>Bacteria</taxon>
        <taxon>Pseudomonadati</taxon>
        <taxon>Pseudomonadota</taxon>
        <taxon>Alphaproteobacteria</taxon>
        <taxon>Rhodobacterales</taxon>
        <taxon>Paracoccaceae</taxon>
        <taxon>Paracoccus</taxon>
    </lineage>
</organism>